<dbReference type="GO" id="GO:0003677">
    <property type="term" value="F:DNA binding"/>
    <property type="evidence" value="ECO:0007669"/>
    <property type="project" value="InterPro"/>
</dbReference>
<keyword evidence="4" id="KW-1185">Reference proteome</keyword>
<sequence length="162" mass="18548">MRGKKMWGRKRHALVDSAGSLLAIKVTGAQCSDLQGGQALLQPLQERFPRMQTVWGDSHYGGQMILWLKLHLGWSMQTVKHFKVPKRGILVPEGEEVDWDKLVPQGFQPLPKRWVVERSFAWITRWRRLCRDHEGLPASSEAFIMLSASLRMLIRLAPPSPL</sequence>
<dbReference type="PANTHER" id="PTHR30007:SF0">
    <property type="entry name" value="TRANSPOSASE"/>
    <property type="match status" value="1"/>
</dbReference>
<dbReference type="GO" id="GO:0006313">
    <property type="term" value="P:DNA transposition"/>
    <property type="evidence" value="ECO:0007669"/>
    <property type="project" value="InterPro"/>
</dbReference>
<name>A0A401ZQD9_9CHLR</name>
<dbReference type="EMBL" id="BIFQ01000001">
    <property type="protein sequence ID" value="GCE05526.1"/>
    <property type="molecule type" value="Genomic_DNA"/>
</dbReference>
<dbReference type="InterPro" id="IPR002559">
    <property type="entry name" value="Transposase_11"/>
</dbReference>
<feature type="domain" description="Transposase IS4-like" evidence="1">
    <location>
        <begin position="3"/>
        <end position="149"/>
    </location>
</feature>
<accession>A0A401ZQD9</accession>
<reference evidence="4" key="1">
    <citation type="submission" date="2018-12" db="EMBL/GenBank/DDBJ databases">
        <title>Tengunoibacter tsumagoiensis gen. nov., sp. nov., Dictyobacter kobayashii sp. nov., D. alpinus sp. nov., and D. joshuensis sp. nov. and description of Dictyobacteraceae fam. nov. within the order Ktedonobacterales isolated from Tengu-no-mugimeshi.</title>
        <authorList>
            <person name="Wang C.M."/>
            <person name="Zheng Y."/>
            <person name="Sakai Y."/>
            <person name="Toyoda A."/>
            <person name="Minakuchi Y."/>
            <person name="Abe K."/>
            <person name="Yokota A."/>
            <person name="Yabe S."/>
        </authorList>
    </citation>
    <scope>NUCLEOTIDE SEQUENCE [LARGE SCALE GENOMIC DNA]</scope>
    <source>
        <strain evidence="4">S-27</strain>
    </source>
</reference>
<dbReference type="PANTHER" id="PTHR30007">
    <property type="entry name" value="PHP DOMAIN PROTEIN"/>
    <property type="match status" value="1"/>
</dbReference>
<protein>
    <recommendedName>
        <fullName evidence="1">Transposase IS4-like domain-containing protein</fullName>
    </recommendedName>
</protein>
<reference evidence="3" key="2">
    <citation type="journal article" date="2019" name="Int. J. Syst. Evol. Microbiol.">
        <title>Tengunoibacter tsumagoiensis gen. nov., sp. nov., Dictyobacter kobayashii sp. nov., Dictyobacter alpinus sp. nov., and description of Dictyobacteraceae fam. nov. within the order Ktedonobacterales isolated from Tengu-no-mugimeshi, a soil-like granular mass of micro-organisms, and emended descriptions of the genera Ktedonobacter and Dictyobacter.</title>
        <authorList>
            <person name="Wang C."/>
            <person name="Zheng Y."/>
            <person name="Sakai Y."/>
            <person name="Toyoda A."/>
            <person name="Minakuchi Y."/>
            <person name="Abe K."/>
            <person name="Yokota A."/>
            <person name="Yabe S."/>
        </authorList>
    </citation>
    <scope>NUCLEOTIDE SEQUENCE</scope>
    <source>
        <strain evidence="3">S-27</strain>
    </source>
</reference>
<dbReference type="Proteomes" id="UP000287224">
    <property type="component" value="Unassembled WGS sequence"/>
</dbReference>
<proteinExistence type="predicted"/>
<dbReference type="RefSeq" id="WP_235845707.1">
    <property type="nucleotide sequence ID" value="NZ_BIFQ01000001.1"/>
</dbReference>
<evidence type="ECO:0000259" key="1">
    <source>
        <dbReference type="Pfam" id="PF01609"/>
    </source>
</evidence>
<dbReference type="AlphaFoldDB" id="A0A401ZQD9"/>
<comment type="caution">
    <text evidence="3">The sequence shown here is derived from an EMBL/GenBank/DDBJ whole genome shotgun (WGS) entry which is preliminary data.</text>
</comment>
<evidence type="ECO:0000313" key="2">
    <source>
        <dbReference type="EMBL" id="GCE05526.1"/>
    </source>
</evidence>
<dbReference type="EMBL" id="BIFQ01000002">
    <property type="protein sequence ID" value="GCE08966.1"/>
    <property type="molecule type" value="Genomic_DNA"/>
</dbReference>
<organism evidence="3 4">
    <name type="scientific">Dictyobacter aurantiacus</name>
    <dbReference type="NCBI Taxonomy" id="1936993"/>
    <lineage>
        <taxon>Bacteria</taxon>
        <taxon>Bacillati</taxon>
        <taxon>Chloroflexota</taxon>
        <taxon>Ktedonobacteria</taxon>
        <taxon>Ktedonobacterales</taxon>
        <taxon>Dictyobacteraceae</taxon>
        <taxon>Dictyobacter</taxon>
    </lineage>
</organism>
<gene>
    <name evidence="2" type="ORF">KDAU_28550</name>
    <name evidence="3" type="ORF">KDAU_62950</name>
</gene>
<evidence type="ECO:0000313" key="3">
    <source>
        <dbReference type="EMBL" id="GCE08966.1"/>
    </source>
</evidence>
<dbReference type="GO" id="GO:0004803">
    <property type="term" value="F:transposase activity"/>
    <property type="evidence" value="ECO:0007669"/>
    <property type="project" value="InterPro"/>
</dbReference>
<dbReference type="Pfam" id="PF01609">
    <property type="entry name" value="DDE_Tnp_1"/>
    <property type="match status" value="1"/>
</dbReference>
<evidence type="ECO:0000313" key="4">
    <source>
        <dbReference type="Proteomes" id="UP000287224"/>
    </source>
</evidence>